<evidence type="ECO:0000256" key="1">
    <source>
        <dbReference type="ARBA" id="ARBA00022723"/>
    </source>
</evidence>
<evidence type="ECO:0000259" key="7">
    <source>
        <dbReference type="PROSITE" id="PS50103"/>
    </source>
</evidence>
<evidence type="ECO:0000313" key="8">
    <source>
        <dbReference type="EMBL" id="GBF92980.1"/>
    </source>
</evidence>
<feature type="region of interest" description="Disordered" evidence="6">
    <location>
        <begin position="1"/>
        <end position="21"/>
    </location>
</feature>
<protein>
    <recommendedName>
        <fullName evidence="7">C3H1-type domain-containing protein</fullName>
    </recommendedName>
</protein>
<proteinExistence type="predicted"/>
<keyword evidence="9" id="KW-1185">Reference proteome</keyword>
<name>A0A2V0P550_9CHLO</name>
<reference evidence="8 9" key="1">
    <citation type="journal article" date="2018" name="Sci. Rep.">
        <title>Raphidocelis subcapitata (=Pseudokirchneriella subcapitata) provides an insight into genome evolution and environmental adaptations in the Sphaeropleales.</title>
        <authorList>
            <person name="Suzuki S."/>
            <person name="Yamaguchi H."/>
            <person name="Nakajima N."/>
            <person name="Kawachi M."/>
        </authorList>
    </citation>
    <scope>NUCLEOTIDE SEQUENCE [LARGE SCALE GENOMIC DNA]</scope>
    <source>
        <strain evidence="8 9">NIES-35</strain>
    </source>
</reference>
<gene>
    <name evidence="8" type="ORF">Rsub_05816</name>
</gene>
<keyword evidence="4" id="KW-0238">DNA-binding</keyword>
<comment type="caution">
    <text evidence="8">The sequence shown here is derived from an EMBL/GenBank/DDBJ whole genome shotgun (WGS) entry which is preliminary data.</text>
</comment>
<organism evidence="8 9">
    <name type="scientific">Raphidocelis subcapitata</name>
    <dbReference type="NCBI Taxonomy" id="307507"/>
    <lineage>
        <taxon>Eukaryota</taxon>
        <taxon>Viridiplantae</taxon>
        <taxon>Chlorophyta</taxon>
        <taxon>core chlorophytes</taxon>
        <taxon>Chlorophyceae</taxon>
        <taxon>CS clade</taxon>
        <taxon>Sphaeropleales</taxon>
        <taxon>Selenastraceae</taxon>
        <taxon>Raphidocelis</taxon>
    </lineage>
</organism>
<feature type="domain" description="C3H1-type" evidence="7">
    <location>
        <begin position="71"/>
        <end position="99"/>
    </location>
</feature>
<dbReference type="Gene3D" id="3.30.1370.210">
    <property type="match status" value="1"/>
</dbReference>
<dbReference type="InterPro" id="IPR000571">
    <property type="entry name" value="Znf_CCCH"/>
</dbReference>
<keyword evidence="2 5" id="KW-0863">Zinc-finger</keyword>
<accession>A0A2V0P550</accession>
<dbReference type="PROSITE" id="PS50103">
    <property type="entry name" value="ZF_C3H1"/>
    <property type="match status" value="1"/>
</dbReference>
<dbReference type="InterPro" id="IPR045234">
    <property type="entry name" value="Unkempt-like"/>
</dbReference>
<dbReference type="AlphaFoldDB" id="A0A2V0P550"/>
<dbReference type="EMBL" id="BDRX01000036">
    <property type="protein sequence ID" value="GBF92980.1"/>
    <property type="molecule type" value="Genomic_DNA"/>
</dbReference>
<evidence type="ECO:0000313" key="9">
    <source>
        <dbReference type="Proteomes" id="UP000247498"/>
    </source>
</evidence>
<dbReference type="Proteomes" id="UP000247498">
    <property type="component" value="Unassembled WGS sequence"/>
</dbReference>
<feature type="zinc finger region" description="C3H1-type" evidence="5">
    <location>
        <begin position="71"/>
        <end position="99"/>
    </location>
</feature>
<evidence type="ECO:0000256" key="5">
    <source>
        <dbReference type="PROSITE-ProRule" id="PRU00723"/>
    </source>
</evidence>
<dbReference type="InParanoid" id="A0A2V0P550"/>
<keyword evidence="1 5" id="KW-0479">Metal-binding</keyword>
<evidence type="ECO:0000256" key="3">
    <source>
        <dbReference type="ARBA" id="ARBA00022833"/>
    </source>
</evidence>
<dbReference type="OrthoDB" id="410307at2759"/>
<evidence type="ECO:0000256" key="4">
    <source>
        <dbReference type="ARBA" id="ARBA00023125"/>
    </source>
</evidence>
<dbReference type="GO" id="GO:0008270">
    <property type="term" value="F:zinc ion binding"/>
    <property type="evidence" value="ECO:0007669"/>
    <property type="project" value="UniProtKB-KW"/>
</dbReference>
<sequence>METVQDAPRGPDAAKLAAGKEQPSLADRTADFLMDVYKIQPCALRSRHPWANCPYAHPGENSVRRDHRAVPYLSLACPQSQARRPCPRGADCPFAHSAYEYFLHPDRLRTQMCRNGDRCQRSLCFFAHSPEELRPARHAHLTVEQVEVLFDARAALGLAGSAMPSVADQARLAEALATGILGELPPLPQQARAAAPVASGGSAGAAPLAGVAAPWQQGQRQPADFRTRRQLADLSCIQATLREQLRATEELQRTMLERLGAGAGGWSPAVFTAAPAPPGGAPLWPVAARVPHCVPLMGGASGGFLVFDGALAGTPPAAQPTGGCPIMLAPFGGSARMP</sequence>
<dbReference type="PANTHER" id="PTHR14493:SF50">
    <property type="entry name" value="RING FINGER PROTEIN UNKEMPT"/>
    <property type="match status" value="1"/>
</dbReference>
<keyword evidence="3 5" id="KW-0862">Zinc</keyword>
<dbReference type="PANTHER" id="PTHR14493">
    <property type="entry name" value="UNKEMPT FAMILY MEMBER"/>
    <property type="match status" value="1"/>
</dbReference>
<dbReference type="GO" id="GO:0003677">
    <property type="term" value="F:DNA binding"/>
    <property type="evidence" value="ECO:0007669"/>
    <property type="project" value="UniProtKB-KW"/>
</dbReference>
<evidence type="ECO:0000256" key="6">
    <source>
        <dbReference type="SAM" id="MobiDB-lite"/>
    </source>
</evidence>
<evidence type="ECO:0000256" key="2">
    <source>
        <dbReference type="ARBA" id="ARBA00022771"/>
    </source>
</evidence>
<dbReference type="InterPro" id="IPR057444">
    <property type="entry name" value="Znf-CCCH_AtC3H23-like"/>
</dbReference>
<dbReference type="Pfam" id="PF25512">
    <property type="entry name" value="zf-CCCH_AtC3H23"/>
    <property type="match status" value="1"/>
</dbReference>